<proteinExistence type="predicted"/>
<dbReference type="Proteomes" id="UP001386955">
    <property type="component" value="Unassembled WGS sequence"/>
</dbReference>
<evidence type="ECO:0000313" key="2">
    <source>
        <dbReference type="Proteomes" id="UP001386955"/>
    </source>
</evidence>
<accession>A0AAN9NWK8</accession>
<protein>
    <submittedName>
        <fullName evidence="1">Uncharacterized protein</fullName>
    </submittedName>
</protein>
<dbReference type="EMBL" id="JAYMYS010000009">
    <property type="protein sequence ID" value="KAK7380684.1"/>
    <property type="molecule type" value="Genomic_DNA"/>
</dbReference>
<keyword evidence="2" id="KW-1185">Reference proteome</keyword>
<dbReference type="AlphaFoldDB" id="A0AAN9NWK8"/>
<name>A0AAN9NWK8_PSOTE</name>
<gene>
    <name evidence="1" type="ORF">VNO78_33199</name>
</gene>
<comment type="caution">
    <text evidence="1">The sequence shown here is derived from an EMBL/GenBank/DDBJ whole genome shotgun (WGS) entry which is preliminary data.</text>
</comment>
<reference evidence="1 2" key="1">
    <citation type="submission" date="2024-01" db="EMBL/GenBank/DDBJ databases">
        <title>The genomes of 5 underutilized Papilionoideae crops provide insights into root nodulation and disease resistanc.</title>
        <authorList>
            <person name="Jiang F."/>
        </authorList>
    </citation>
    <scope>NUCLEOTIDE SEQUENCE [LARGE SCALE GENOMIC DNA]</scope>
    <source>
        <strain evidence="1">DUOXIRENSHENG_FW03</strain>
        <tissue evidence="1">Leaves</tissue>
    </source>
</reference>
<organism evidence="1 2">
    <name type="scientific">Psophocarpus tetragonolobus</name>
    <name type="common">Winged bean</name>
    <name type="synonym">Dolichos tetragonolobus</name>
    <dbReference type="NCBI Taxonomy" id="3891"/>
    <lineage>
        <taxon>Eukaryota</taxon>
        <taxon>Viridiplantae</taxon>
        <taxon>Streptophyta</taxon>
        <taxon>Embryophyta</taxon>
        <taxon>Tracheophyta</taxon>
        <taxon>Spermatophyta</taxon>
        <taxon>Magnoliopsida</taxon>
        <taxon>eudicotyledons</taxon>
        <taxon>Gunneridae</taxon>
        <taxon>Pentapetalae</taxon>
        <taxon>rosids</taxon>
        <taxon>fabids</taxon>
        <taxon>Fabales</taxon>
        <taxon>Fabaceae</taxon>
        <taxon>Papilionoideae</taxon>
        <taxon>50 kb inversion clade</taxon>
        <taxon>NPAAA clade</taxon>
        <taxon>indigoferoid/millettioid clade</taxon>
        <taxon>Phaseoleae</taxon>
        <taxon>Psophocarpus</taxon>
    </lineage>
</organism>
<evidence type="ECO:0000313" key="1">
    <source>
        <dbReference type="EMBL" id="KAK7380684.1"/>
    </source>
</evidence>
<sequence>MRCFAVSPHVWNEFFFQLISSFHGEFLYVDDITKRRERLGFARFAMSTNVQDLINYMISGRLFIIKFIEEGPVDVVMDHKGVGEVSSSDKISSTIGDEEEDLGMAMDSRVGPSRMWKAIQELRVVGKVEDEVYESETHKMEERDQVE</sequence>